<dbReference type="EC" id="2.3.1.-" evidence="3"/>
<accession>A0A3G6J3G0</accession>
<dbReference type="KEGG" id="ccho:CCHOA_00880"/>
<dbReference type="InterPro" id="IPR050879">
    <property type="entry name" value="Acyltransferase_3"/>
</dbReference>
<dbReference type="InterPro" id="IPR002656">
    <property type="entry name" value="Acyl_transf_3_dom"/>
</dbReference>
<sequence>MHRPPPAPTTTDRRPFLPAAEGLRAVAATGILITHVAFQTGVPAHSWQGRILTRFDFFVPVFFALSALLLWRRYGNPTPPTAGQWRRYTRSRIIRLYPVYLLLIGIVVLFHQPAFRVDPRTILATGVFAQLYVPHGLAPGLTHLWSLAVEVAFYVVLPLAAILLRRCSHPVRIRILVVLAALSLSWGLLTPFDAVAHRWQLNWQLFPPAYTPWFIVGMLAAEYETAPPRWLVVLCRRPIWPLLVGVAALVCAATPVVAPPGLAHPTGAQFAAKIFLGTVFAAAWVWPVVFTPATSWFYRWLSSGLLLWLGSISYGIFLYHLPLLEHLMALSAISPFHGNTLLIGAVTWMASVIVAYASYEWVEDPLRRLSGTVSTSKHAQAMSPTAVTKGASPA</sequence>
<feature type="transmembrane region" description="Helical" evidence="1">
    <location>
        <begin position="270"/>
        <end position="290"/>
    </location>
</feature>
<feature type="transmembrane region" description="Helical" evidence="1">
    <location>
        <begin position="209"/>
        <end position="226"/>
    </location>
</feature>
<proteinExistence type="predicted"/>
<protein>
    <submittedName>
        <fullName evidence="3">O-acetyltransferase OatA</fullName>
        <ecNumber evidence="3">2.3.1.-</ecNumber>
    </submittedName>
</protein>
<feature type="transmembrane region" description="Helical" evidence="1">
    <location>
        <begin position="92"/>
        <end position="111"/>
    </location>
</feature>
<dbReference type="EMBL" id="CP033896">
    <property type="protein sequence ID" value="AZA12605.1"/>
    <property type="molecule type" value="Genomic_DNA"/>
</dbReference>
<feature type="transmembrane region" description="Helical" evidence="1">
    <location>
        <begin position="171"/>
        <end position="189"/>
    </location>
</feature>
<dbReference type="PANTHER" id="PTHR23028">
    <property type="entry name" value="ACETYLTRANSFERASE"/>
    <property type="match status" value="1"/>
</dbReference>
<evidence type="ECO:0000256" key="1">
    <source>
        <dbReference type="SAM" id="Phobius"/>
    </source>
</evidence>
<evidence type="ECO:0000259" key="2">
    <source>
        <dbReference type="Pfam" id="PF01757"/>
    </source>
</evidence>
<feature type="transmembrane region" description="Helical" evidence="1">
    <location>
        <begin position="238"/>
        <end position="258"/>
    </location>
</feature>
<keyword evidence="1" id="KW-1133">Transmembrane helix</keyword>
<feature type="transmembrane region" description="Helical" evidence="1">
    <location>
        <begin position="341"/>
        <end position="359"/>
    </location>
</feature>
<feature type="domain" description="Acyltransferase 3" evidence="2">
    <location>
        <begin position="21"/>
        <end position="357"/>
    </location>
</feature>
<keyword evidence="1" id="KW-0472">Membrane</keyword>
<dbReference type="PANTHER" id="PTHR23028:SF53">
    <property type="entry name" value="ACYL_TRANSF_3 DOMAIN-CONTAINING PROTEIN"/>
    <property type="match status" value="1"/>
</dbReference>
<dbReference type="Pfam" id="PF01757">
    <property type="entry name" value="Acyl_transf_3"/>
    <property type="match status" value="1"/>
</dbReference>
<dbReference type="Proteomes" id="UP000269019">
    <property type="component" value="Chromosome"/>
</dbReference>
<feature type="transmembrane region" description="Helical" evidence="1">
    <location>
        <begin position="144"/>
        <end position="164"/>
    </location>
</feature>
<keyword evidence="4" id="KW-1185">Reference proteome</keyword>
<evidence type="ECO:0000313" key="3">
    <source>
        <dbReference type="EMBL" id="AZA12605.1"/>
    </source>
</evidence>
<name>A0A3G6J3G0_9CORY</name>
<dbReference type="RefSeq" id="WP_164472333.1">
    <property type="nucleotide sequence ID" value="NZ_CP033896.1"/>
</dbReference>
<keyword evidence="1" id="KW-0812">Transmembrane</keyword>
<dbReference type="GO" id="GO:0016747">
    <property type="term" value="F:acyltransferase activity, transferring groups other than amino-acyl groups"/>
    <property type="evidence" value="ECO:0007669"/>
    <property type="project" value="InterPro"/>
</dbReference>
<keyword evidence="3" id="KW-0012">Acyltransferase</keyword>
<reference evidence="3 4" key="1">
    <citation type="submission" date="2018-11" db="EMBL/GenBank/DDBJ databases">
        <authorList>
            <person name="Kleinhagauer T."/>
            <person name="Glaeser S.P."/>
            <person name="Spergser J."/>
            <person name="Ruckert C."/>
            <person name="Kaempfer P."/>
            <person name="Busse H.-J."/>
        </authorList>
    </citation>
    <scope>NUCLEOTIDE SEQUENCE [LARGE SCALE GENOMIC DNA]</scope>
    <source>
        <strain evidence="3 4">200CH</strain>
    </source>
</reference>
<feature type="transmembrane region" description="Helical" evidence="1">
    <location>
        <begin position="297"/>
        <end position="321"/>
    </location>
</feature>
<feature type="transmembrane region" description="Helical" evidence="1">
    <location>
        <begin position="51"/>
        <end position="71"/>
    </location>
</feature>
<dbReference type="GO" id="GO:0016020">
    <property type="term" value="C:membrane"/>
    <property type="evidence" value="ECO:0007669"/>
    <property type="project" value="TreeGrafter"/>
</dbReference>
<dbReference type="AlphaFoldDB" id="A0A3G6J3G0"/>
<dbReference type="GO" id="GO:0009103">
    <property type="term" value="P:lipopolysaccharide biosynthetic process"/>
    <property type="evidence" value="ECO:0007669"/>
    <property type="project" value="TreeGrafter"/>
</dbReference>
<evidence type="ECO:0000313" key="4">
    <source>
        <dbReference type="Proteomes" id="UP000269019"/>
    </source>
</evidence>
<organism evidence="3 4">
    <name type="scientific">Corynebacterium choanae</name>
    <dbReference type="NCBI Taxonomy" id="1862358"/>
    <lineage>
        <taxon>Bacteria</taxon>
        <taxon>Bacillati</taxon>
        <taxon>Actinomycetota</taxon>
        <taxon>Actinomycetes</taxon>
        <taxon>Mycobacteriales</taxon>
        <taxon>Corynebacteriaceae</taxon>
        <taxon>Corynebacterium</taxon>
    </lineage>
</organism>
<keyword evidence="3" id="KW-0808">Transferase</keyword>
<gene>
    <name evidence="3" type="primary">oatA</name>
    <name evidence="3" type="ORF">CCHOA_00880</name>
</gene>